<feature type="domain" description="Gliding motility-associated protein GldM second immunoglobulin-like" evidence="4">
    <location>
        <begin position="303"/>
        <end position="377"/>
    </location>
</feature>
<evidence type="ECO:0000256" key="2">
    <source>
        <dbReference type="SAM" id="Phobius"/>
    </source>
</evidence>
<accession>A0ABV9HZ43</accession>
<keyword evidence="2" id="KW-0472">Membrane</keyword>
<feature type="transmembrane region" description="Helical" evidence="2">
    <location>
        <begin position="71"/>
        <end position="91"/>
    </location>
</feature>
<name>A0ABV9HZ43_9FLAO</name>
<keyword evidence="2" id="KW-1133">Transmembrane helix</keyword>
<evidence type="ECO:0000313" key="5">
    <source>
        <dbReference type="EMBL" id="MFC4635399.1"/>
    </source>
</evidence>
<dbReference type="Proteomes" id="UP001596043">
    <property type="component" value="Unassembled WGS sequence"/>
</dbReference>
<dbReference type="RefSeq" id="WP_379980575.1">
    <property type="nucleotide sequence ID" value="NZ_JBHSFV010000010.1"/>
</dbReference>
<dbReference type="Pfam" id="PF12080">
    <property type="entry name" value="GldM_4th"/>
    <property type="match status" value="1"/>
</dbReference>
<dbReference type="InterPro" id="IPR022719">
    <property type="entry name" value="Motility-assoc_prot_GldM_C"/>
</dbReference>
<feature type="transmembrane region" description="Helical" evidence="2">
    <location>
        <begin position="32"/>
        <end position="51"/>
    </location>
</feature>
<reference evidence="6" key="1">
    <citation type="journal article" date="2019" name="Int. J. Syst. Evol. Microbiol.">
        <title>The Global Catalogue of Microorganisms (GCM) 10K type strain sequencing project: providing services to taxonomists for standard genome sequencing and annotation.</title>
        <authorList>
            <consortium name="The Broad Institute Genomics Platform"/>
            <consortium name="The Broad Institute Genome Sequencing Center for Infectious Disease"/>
            <person name="Wu L."/>
            <person name="Ma J."/>
        </authorList>
    </citation>
    <scope>NUCLEOTIDE SEQUENCE [LARGE SCALE GENOMIC DNA]</scope>
    <source>
        <strain evidence="6">YJ-61-S</strain>
    </source>
</reference>
<dbReference type="InterPro" id="IPR019734">
    <property type="entry name" value="TPR_rpt"/>
</dbReference>
<evidence type="ECO:0000259" key="4">
    <source>
        <dbReference type="Pfam" id="PF21602"/>
    </source>
</evidence>
<gene>
    <name evidence="5" type="ORF">ACFO3O_15930</name>
</gene>
<dbReference type="SUPFAM" id="SSF48452">
    <property type="entry name" value="TPR-like"/>
    <property type="match status" value="1"/>
</dbReference>
<protein>
    <submittedName>
        <fullName evidence="5">GldM family protein</fullName>
    </submittedName>
</protein>
<dbReference type="Pfam" id="PF21602">
    <property type="entry name" value="GldM_3rd"/>
    <property type="match status" value="1"/>
</dbReference>
<keyword evidence="6" id="KW-1185">Reference proteome</keyword>
<comment type="caution">
    <text evidence="5">The sequence shown here is derived from an EMBL/GenBank/DDBJ whole genome shotgun (WGS) entry which is preliminary data.</text>
</comment>
<dbReference type="PROSITE" id="PS50005">
    <property type="entry name" value="TPR"/>
    <property type="match status" value="1"/>
</dbReference>
<evidence type="ECO:0000259" key="3">
    <source>
        <dbReference type="Pfam" id="PF12080"/>
    </source>
</evidence>
<sequence length="487" mass="55419">MENKFYKRFFFITVILIFVVGVFVYVNFREIVAAVVVTILLLFISTAYLYYTEQLRFLLSFRWKKIEKWLLNTLFGAIILSWLGTFSYNLLVSDSNNDARIRQNMILSEVKKTNRVVKINQDDILSEIDSLHGGIEIFIKNLPQEIEKRIESKVAFNNKKIEELVLENLQLKKKIKELSIANLNKALQSKIELLVSEYRYEEAQNLIDIFLQEEVYIEDSNLAKLYYQKALIFYAQYDYDNSKRQIEKAIELDNQNVSIVIQYAKVLGQISARLNSEYIDESLNTIELESNNVSNLDNVAVAYANKMNIVYRGIQNPVTIYYTGVSDDNVTAIGNGLKKVSGNSYMLSPGLGKDVTINISGILSDGSRVSDSKNFRILEVPRPTGTIRGESGVIRITRSNLETSPVGVKLGDFLFDLNLKVKSFKLKIPGQPAIHINGFKFNSEAKKLLSKAKKGEIIQIFDIRASITGKSSYSLRKVSPITVELID</sequence>
<dbReference type="InterPro" id="IPR048406">
    <property type="entry name" value="GldM_Ig-like-2"/>
</dbReference>
<evidence type="ECO:0000256" key="1">
    <source>
        <dbReference type="PROSITE-ProRule" id="PRU00339"/>
    </source>
</evidence>
<evidence type="ECO:0000313" key="6">
    <source>
        <dbReference type="Proteomes" id="UP001596043"/>
    </source>
</evidence>
<feature type="repeat" description="TPR" evidence="1">
    <location>
        <begin position="223"/>
        <end position="256"/>
    </location>
</feature>
<keyword evidence="1" id="KW-0802">TPR repeat</keyword>
<dbReference type="InterPro" id="IPR011990">
    <property type="entry name" value="TPR-like_helical_dom_sf"/>
</dbReference>
<dbReference type="Gene3D" id="1.25.40.10">
    <property type="entry name" value="Tetratricopeptide repeat domain"/>
    <property type="match status" value="1"/>
</dbReference>
<feature type="transmembrane region" description="Helical" evidence="2">
    <location>
        <begin position="9"/>
        <end position="26"/>
    </location>
</feature>
<dbReference type="EMBL" id="JBHSFV010000010">
    <property type="protein sequence ID" value="MFC4635399.1"/>
    <property type="molecule type" value="Genomic_DNA"/>
</dbReference>
<keyword evidence="2" id="KW-0812">Transmembrane</keyword>
<organism evidence="5 6">
    <name type="scientific">Dokdonia ponticola</name>
    <dbReference type="NCBI Taxonomy" id="2041041"/>
    <lineage>
        <taxon>Bacteria</taxon>
        <taxon>Pseudomonadati</taxon>
        <taxon>Bacteroidota</taxon>
        <taxon>Flavobacteriia</taxon>
        <taxon>Flavobacteriales</taxon>
        <taxon>Flavobacteriaceae</taxon>
        <taxon>Dokdonia</taxon>
    </lineage>
</organism>
<proteinExistence type="predicted"/>
<feature type="domain" description="Gliding motility-associated protein GldM C-terminal" evidence="3">
    <location>
        <begin position="381"/>
        <end position="485"/>
    </location>
</feature>